<evidence type="ECO:0000256" key="7">
    <source>
        <dbReference type="RuleBase" id="RU003879"/>
    </source>
</evidence>
<keyword evidence="4 7" id="KW-0812">Transmembrane</keyword>
<dbReference type="InterPro" id="IPR003400">
    <property type="entry name" value="ExbD"/>
</dbReference>
<evidence type="ECO:0000256" key="8">
    <source>
        <dbReference type="SAM" id="Phobius"/>
    </source>
</evidence>
<evidence type="ECO:0000256" key="1">
    <source>
        <dbReference type="ARBA" id="ARBA00004162"/>
    </source>
</evidence>
<dbReference type="GO" id="GO:0015031">
    <property type="term" value="P:protein transport"/>
    <property type="evidence" value="ECO:0007669"/>
    <property type="project" value="UniProtKB-KW"/>
</dbReference>
<dbReference type="RefSeq" id="WP_014242988.1">
    <property type="nucleotide sequence ID" value="NC_016620.1"/>
</dbReference>
<dbReference type="Proteomes" id="UP000008963">
    <property type="component" value="Chromosome"/>
</dbReference>
<organism evidence="9 10">
    <name type="scientific">Halobacteriovorax marinus (strain ATCC BAA-682 / DSM 15412 / SJ)</name>
    <name type="common">Bacteriovorax marinus</name>
    <dbReference type="NCBI Taxonomy" id="862908"/>
    <lineage>
        <taxon>Bacteria</taxon>
        <taxon>Pseudomonadati</taxon>
        <taxon>Bdellovibrionota</taxon>
        <taxon>Bacteriovoracia</taxon>
        <taxon>Bacteriovoracales</taxon>
        <taxon>Halobacteriovoraceae</taxon>
        <taxon>Halobacteriovorax</taxon>
    </lineage>
</organism>
<dbReference type="eggNOG" id="COG0848">
    <property type="taxonomic scope" value="Bacteria"/>
</dbReference>
<dbReference type="PATRIC" id="fig|862908.3.peg.261"/>
<evidence type="ECO:0000256" key="5">
    <source>
        <dbReference type="ARBA" id="ARBA00022989"/>
    </source>
</evidence>
<keyword evidence="7" id="KW-0653">Protein transport</keyword>
<evidence type="ECO:0000256" key="3">
    <source>
        <dbReference type="ARBA" id="ARBA00022475"/>
    </source>
</evidence>
<comment type="similarity">
    <text evidence="2 7">Belongs to the ExbD/TolR family.</text>
</comment>
<dbReference type="HOGENOM" id="CLU_120814_0_0_7"/>
<dbReference type="PANTHER" id="PTHR30558">
    <property type="entry name" value="EXBD MEMBRANE COMPONENT OF PMF-DRIVEN MACROMOLECULE IMPORT SYSTEM"/>
    <property type="match status" value="1"/>
</dbReference>
<dbReference type="STRING" id="862908.BMS_0271"/>
<proteinExistence type="inferred from homology"/>
<feature type="transmembrane region" description="Helical" evidence="8">
    <location>
        <begin position="20"/>
        <end position="39"/>
    </location>
</feature>
<keyword evidence="5 8" id="KW-1133">Transmembrane helix</keyword>
<sequence length="170" mass="19078">MSRVRSISARGKVRRKKKVMDIDITSLLDILVILLVFLLKNYNASGIVLNVPKGIELPSSQSQSLNTSGIIIQVSPSTIWVDNKIILEAENDSLAEDKTGRRIIPLYNELVKKKEVIKQIEKSSPNAKKFSGVVNLVVDKTIKYSYIKKLMYTTAEAGFGKYKFVVMSEE</sequence>
<evidence type="ECO:0000256" key="4">
    <source>
        <dbReference type="ARBA" id="ARBA00022692"/>
    </source>
</evidence>
<evidence type="ECO:0000313" key="9">
    <source>
        <dbReference type="EMBL" id="CBW25199.1"/>
    </source>
</evidence>
<protein>
    <submittedName>
        <fullName evidence="9">Membrane protein</fullName>
    </submittedName>
</protein>
<dbReference type="Pfam" id="PF02472">
    <property type="entry name" value="ExbD"/>
    <property type="match status" value="1"/>
</dbReference>
<keyword evidence="6 8" id="KW-0472">Membrane</keyword>
<evidence type="ECO:0000313" key="10">
    <source>
        <dbReference type="Proteomes" id="UP000008963"/>
    </source>
</evidence>
<accession>E1X3A4</accession>
<reference evidence="10" key="1">
    <citation type="journal article" date="2013" name="ISME J.">
        <title>A small predatory core genome in the divergent marine Bacteriovorax marinus SJ and the terrestrial Bdellovibrio bacteriovorus.</title>
        <authorList>
            <person name="Crossman L.C."/>
            <person name="Chen H."/>
            <person name="Cerdeno-Tarraga A.M."/>
            <person name="Brooks K."/>
            <person name="Quail M.A."/>
            <person name="Pineiro S.A."/>
            <person name="Hobley L."/>
            <person name="Sockett R.E."/>
            <person name="Bentley S.D."/>
            <person name="Parkhill J."/>
            <person name="Williams H.N."/>
            <person name="Stine O.C."/>
        </authorList>
    </citation>
    <scope>NUCLEOTIDE SEQUENCE [LARGE SCALE GENOMIC DNA]</scope>
    <source>
        <strain evidence="10">ATCC BAA-682 / DSM 15412 / SJ</strain>
    </source>
</reference>
<evidence type="ECO:0000256" key="6">
    <source>
        <dbReference type="ARBA" id="ARBA00023136"/>
    </source>
</evidence>
<gene>
    <name evidence="9" type="ordered locus">BMS_0271</name>
</gene>
<name>E1X3A4_HALMS</name>
<evidence type="ECO:0000256" key="2">
    <source>
        <dbReference type="ARBA" id="ARBA00005811"/>
    </source>
</evidence>
<dbReference type="AlphaFoldDB" id="E1X3A4"/>
<keyword evidence="3" id="KW-1003">Cell membrane</keyword>
<dbReference type="KEGG" id="bmx:BMS_0271"/>
<dbReference type="EMBL" id="FQ312005">
    <property type="protein sequence ID" value="CBW25199.1"/>
    <property type="molecule type" value="Genomic_DNA"/>
</dbReference>
<dbReference type="GO" id="GO:0022857">
    <property type="term" value="F:transmembrane transporter activity"/>
    <property type="evidence" value="ECO:0007669"/>
    <property type="project" value="InterPro"/>
</dbReference>
<dbReference type="OrthoDB" id="5294637at2"/>
<keyword evidence="10" id="KW-1185">Reference proteome</keyword>
<comment type="subcellular location">
    <subcellularLocation>
        <location evidence="1">Cell membrane</location>
        <topology evidence="1">Single-pass membrane protein</topology>
    </subcellularLocation>
    <subcellularLocation>
        <location evidence="7">Cell membrane</location>
        <topology evidence="7">Single-pass type II membrane protein</topology>
    </subcellularLocation>
</comment>
<keyword evidence="7" id="KW-0813">Transport</keyword>
<dbReference type="GO" id="GO:0005886">
    <property type="term" value="C:plasma membrane"/>
    <property type="evidence" value="ECO:0007669"/>
    <property type="project" value="UniProtKB-SubCell"/>
</dbReference>